<feature type="compositionally biased region" description="Basic and acidic residues" evidence="8">
    <location>
        <begin position="1208"/>
        <end position="1221"/>
    </location>
</feature>
<dbReference type="InterPro" id="IPR039776">
    <property type="entry name" value="Pds5"/>
</dbReference>
<dbReference type="EMBL" id="SDAM02000063">
    <property type="protein sequence ID" value="KAH6832801.1"/>
    <property type="molecule type" value="Genomic_DNA"/>
</dbReference>
<dbReference type="GO" id="GO:0051301">
    <property type="term" value="P:cell division"/>
    <property type="evidence" value="ECO:0007669"/>
    <property type="project" value="UniProtKB-KW"/>
</dbReference>
<keyword evidence="3" id="KW-0227">DNA damage</keyword>
<keyword evidence="6" id="KW-0539">Nucleus</keyword>
<dbReference type="GO" id="GO:0035825">
    <property type="term" value="P:homologous recombination"/>
    <property type="evidence" value="ECO:0007669"/>
    <property type="project" value="UniProtKB-ARBA"/>
</dbReference>
<evidence type="ECO:0000256" key="1">
    <source>
        <dbReference type="ARBA" id="ARBA00004123"/>
    </source>
</evidence>
<dbReference type="Proteomes" id="UP001190926">
    <property type="component" value="Unassembled WGS sequence"/>
</dbReference>
<keyword evidence="4" id="KW-0498">Mitosis</keyword>
<accession>A0AAD4JFB9</accession>
<feature type="compositionally biased region" description="Polar residues" evidence="8">
    <location>
        <begin position="1193"/>
        <end position="1205"/>
    </location>
</feature>
<evidence type="ECO:0000256" key="5">
    <source>
        <dbReference type="ARBA" id="ARBA00023204"/>
    </source>
</evidence>
<protein>
    <recommendedName>
        <fullName evidence="11">Sister chromatid cohesion protein PDS5 homolog A</fullName>
    </recommendedName>
</protein>
<dbReference type="InterPro" id="IPR016024">
    <property type="entry name" value="ARM-type_fold"/>
</dbReference>
<dbReference type="PANTHER" id="PTHR12663:SF50">
    <property type="entry name" value="SISTER CHROMATID COHESION PROTEIN PDS5 HOMOLOG B"/>
    <property type="match status" value="1"/>
</dbReference>
<gene>
    <name evidence="9" type="ORF">C2S53_006048</name>
</gene>
<feature type="region of interest" description="Disordered" evidence="8">
    <location>
        <begin position="1149"/>
        <end position="1179"/>
    </location>
</feature>
<proteinExistence type="predicted"/>
<dbReference type="PANTHER" id="PTHR12663">
    <property type="entry name" value="ANDROGEN INDUCED INHIBITOR OF PROLIFERATION AS3 / PDS5-RELATED"/>
    <property type="match status" value="1"/>
</dbReference>
<sequence>MAEVRKKTQAAKQVLKQIGVQLAAYQTCPDEIIIVELLEKAASALMELKQWDSIKNSVMPPSNSRTRHGILDQRDVSVLAPHPGSSRAVSLTIFRFLLRMFEELNETSGKYFGVRARILEAVDKLQFCLAMLDTGCEDLVLKMFKSFFSVVREDHPRSLINSISSIITNILENVEADPDPLERNTFQLLLDVILRNIIKGEKGAASGSYRLAASVIQNFSEKLKHCICQFLTSCILNRDAVGSPIKESYHEIIVEIYQVAPELLRSVIPYLTDELLTDQVDVRIKVLNLIEKLLVVQGKYGAWEYPCVWKELLNRFSDKSAEVRLNALSCAKALYITNLSGRESLDTLFAAIGDRLLDHDDQVRMEAVNIVCELAKTNLNRISSDLITQVAKRLRDKKVLVRKKAFEKLVELYQVYVSCTRLETHTSLPNESFKEIPCKFLMLCYEKDCQEFRPQRMELVLVDLFPACLSTEEKTEHWISIFSHFKPPHLKALKTILSQKRRLRDGLKDYLNLCRRAKDTGSEETERKIDTLVVKMSSCFPDPAEAKDYFEKLKEVRDDGVFSVLDKFLKEKSVDSDTIEDVYLKELGEQKALSEFFHLLFRKCGLNIFGVEHVRYILDCLSSDDAKEKQQKNNLVQLLLTIINAFPSLLEGSETKFQHLILKREIPFDEQLIEMLAREGCHMPVKLSDMYPFLEKVCLEGTRSQSKVALSAISALADTSEQFIYPQLCKILVDSLQSGQNTPTVLQSLGCLAQYSISTYESQEEVITNYIVEKIFQQNDALASKDLKTSTCCSSCELKVYGLKTIMRSFLPHKNACLGRPLSFLLEIIHQMLQNHQFSAASMRCERDEAFIRLAAAKSVLQLSMKWDLHISPDIFRLTILVAKDPSPAVRRSFTSKLHKLLQNHAVPIRYACAFSFVALDPLEDLRNAALKFLEEFIREYGKRVQIHETMTKEGAATHPACLIVFLIHVLAHDRNFPAPDCRDVKIYTEFMSPLFITVQSLVNGNLVDHNLHLKSYASLYLRSIFNALKKVEDAVNAQMTPKLRLLAEVGLSVLNSLNTKITPLGHTPALVLLPSSLYRNGSSDMREANPYPSIYCKADASFIRSLVSSLKTEVFLANPCPIYCKADASFTKNLVSSLKPDVFLIGSTGTKHSQHSTENSLRPSGTRHSRPSSTSDFTEKLLIDKTEEQVVELQTGQKEQFDTSNCEEDRHKTDDHRELEATPSGHCDSMSKSSIPHDNFVVSCPRNKDAINKTCSILAEPSESPTSSDQVNHVMCKSTQVIETNGGELTSKHIKACSPIEERYFSGIEDSFDSTKSTQQDLDDPQTRNCDKSSSPTASAGVKNLDSFAYDSKEVNLLKKRNLRARKVSQAVKRTKISQETTGTANSEVIDLSGNHTRRSRRLKV</sequence>
<evidence type="ECO:0008006" key="11">
    <source>
        <dbReference type="Google" id="ProtNLM"/>
    </source>
</evidence>
<evidence type="ECO:0000256" key="7">
    <source>
        <dbReference type="ARBA" id="ARBA00023306"/>
    </source>
</evidence>
<dbReference type="Gene3D" id="1.25.10.10">
    <property type="entry name" value="Leucine-rich Repeat Variant"/>
    <property type="match status" value="3"/>
</dbReference>
<dbReference type="GO" id="GO:0006281">
    <property type="term" value="P:DNA repair"/>
    <property type="evidence" value="ECO:0007669"/>
    <property type="project" value="UniProtKB-KW"/>
</dbReference>
<evidence type="ECO:0000256" key="8">
    <source>
        <dbReference type="SAM" id="MobiDB-lite"/>
    </source>
</evidence>
<feature type="region of interest" description="Disordered" evidence="8">
    <location>
        <begin position="1313"/>
        <end position="1339"/>
    </location>
</feature>
<feature type="region of interest" description="Disordered" evidence="8">
    <location>
        <begin position="1193"/>
        <end position="1233"/>
    </location>
</feature>
<name>A0AAD4JFB9_PERFH</name>
<evidence type="ECO:0000256" key="4">
    <source>
        <dbReference type="ARBA" id="ARBA00022776"/>
    </source>
</evidence>
<dbReference type="SUPFAM" id="SSF48371">
    <property type="entry name" value="ARM repeat"/>
    <property type="match status" value="2"/>
</dbReference>
<comment type="subcellular location">
    <subcellularLocation>
        <location evidence="1">Nucleus</location>
    </subcellularLocation>
</comment>
<keyword evidence="2" id="KW-0132">Cell division</keyword>
<evidence type="ECO:0000256" key="6">
    <source>
        <dbReference type="ARBA" id="ARBA00023242"/>
    </source>
</evidence>
<dbReference type="Pfam" id="PF20168">
    <property type="entry name" value="PDS5"/>
    <property type="match status" value="1"/>
</dbReference>
<evidence type="ECO:0000256" key="3">
    <source>
        <dbReference type="ARBA" id="ARBA00022763"/>
    </source>
</evidence>
<dbReference type="GO" id="GO:0000785">
    <property type="term" value="C:chromatin"/>
    <property type="evidence" value="ECO:0007669"/>
    <property type="project" value="TreeGrafter"/>
</dbReference>
<evidence type="ECO:0000313" key="9">
    <source>
        <dbReference type="EMBL" id="KAH6832801.1"/>
    </source>
</evidence>
<evidence type="ECO:0000256" key="2">
    <source>
        <dbReference type="ARBA" id="ARBA00022618"/>
    </source>
</evidence>
<dbReference type="InterPro" id="IPR011989">
    <property type="entry name" value="ARM-like"/>
</dbReference>
<keyword evidence="5" id="KW-0234">DNA repair</keyword>
<keyword evidence="7" id="KW-0131">Cell cycle</keyword>
<reference evidence="9 10" key="1">
    <citation type="journal article" date="2021" name="Nat. Commun.">
        <title>Incipient diploidization of the medicinal plant Perilla within 10,000 years.</title>
        <authorList>
            <person name="Zhang Y."/>
            <person name="Shen Q."/>
            <person name="Leng L."/>
            <person name="Zhang D."/>
            <person name="Chen S."/>
            <person name="Shi Y."/>
            <person name="Ning Z."/>
            <person name="Chen S."/>
        </authorList>
    </citation>
    <scope>NUCLEOTIDE SEQUENCE [LARGE SCALE GENOMIC DNA]</scope>
    <source>
        <strain evidence="10">cv. PC099</strain>
    </source>
</reference>
<comment type="caution">
    <text evidence="9">The sequence shown here is derived from an EMBL/GenBank/DDBJ whole genome shotgun (WGS) entry which is preliminary data.</text>
</comment>
<keyword evidence="10" id="KW-1185">Reference proteome</keyword>
<feature type="compositionally biased region" description="Polar residues" evidence="8">
    <location>
        <begin position="1149"/>
        <end position="1164"/>
    </location>
</feature>
<dbReference type="GO" id="GO:0005634">
    <property type="term" value="C:nucleus"/>
    <property type="evidence" value="ECO:0007669"/>
    <property type="project" value="UniProtKB-SubCell"/>
</dbReference>
<dbReference type="CDD" id="cd19953">
    <property type="entry name" value="PDS5"/>
    <property type="match status" value="1"/>
</dbReference>
<evidence type="ECO:0000313" key="10">
    <source>
        <dbReference type="Proteomes" id="UP001190926"/>
    </source>
</evidence>
<dbReference type="GO" id="GO:0007064">
    <property type="term" value="P:mitotic sister chromatid cohesion"/>
    <property type="evidence" value="ECO:0007669"/>
    <property type="project" value="InterPro"/>
</dbReference>
<organism evidence="9 10">
    <name type="scientific">Perilla frutescens var. hirtella</name>
    <name type="common">Perilla citriodora</name>
    <name type="synonym">Perilla setoyensis</name>
    <dbReference type="NCBI Taxonomy" id="608512"/>
    <lineage>
        <taxon>Eukaryota</taxon>
        <taxon>Viridiplantae</taxon>
        <taxon>Streptophyta</taxon>
        <taxon>Embryophyta</taxon>
        <taxon>Tracheophyta</taxon>
        <taxon>Spermatophyta</taxon>
        <taxon>Magnoliopsida</taxon>
        <taxon>eudicotyledons</taxon>
        <taxon>Gunneridae</taxon>
        <taxon>Pentapetalae</taxon>
        <taxon>asterids</taxon>
        <taxon>lamiids</taxon>
        <taxon>Lamiales</taxon>
        <taxon>Lamiaceae</taxon>
        <taxon>Nepetoideae</taxon>
        <taxon>Elsholtzieae</taxon>
        <taxon>Perilla</taxon>
    </lineage>
</organism>